<dbReference type="AlphaFoldDB" id="A0A1E5E4U5"/>
<dbReference type="GO" id="GO:0005524">
    <property type="term" value="F:ATP binding"/>
    <property type="evidence" value="ECO:0007669"/>
    <property type="project" value="UniProtKB-KW"/>
</dbReference>
<evidence type="ECO:0000256" key="1">
    <source>
        <dbReference type="ARBA" id="ARBA00022679"/>
    </source>
</evidence>
<dbReference type="Gene3D" id="3.40.50.300">
    <property type="entry name" value="P-loop containing nucleotide triphosphate hydrolases"/>
    <property type="match status" value="1"/>
</dbReference>
<reference evidence="9 10" key="1">
    <citation type="journal article" date="2012" name="Science">
        <title>Ecological populations of bacteria act as socially cohesive units of antibiotic production and resistance.</title>
        <authorList>
            <person name="Cordero O.X."/>
            <person name="Wildschutte H."/>
            <person name="Kirkup B."/>
            <person name="Proehl S."/>
            <person name="Ngo L."/>
            <person name="Hussain F."/>
            <person name="Le Roux F."/>
            <person name="Mincer T."/>
            <person name="Polz M.F."/>
        </authorList>
    </citation>
    <scope>NUCLEOTIDE SEQUENCE [LARGE SCALE GENOMIC DNA]</scope>
    <source>
        <strain evidence="9 10">1S-45</strain>
    </source>
</reference>
<organism evidence="9 10">
    <name type="scientific">Vibrio rumoiensis 1S-45</name>
    <dbReference type="NCBI Taxonomy" id="1188252"/>
    <lineage>
        <taxon>Bacteria</taxon>
        <taxon>Pseudomonadati</taxon>
        <taxon>Pseudomonadota</taxon>
        <taxon>Gammaproteobacteria</taxon>
        <taxon>Vibrionales</taxon>
        <taxon>Vibrionaceae</taxon>
        <taxon>Vibrio</taxon>
    </lineage>
</organism>
<evidence type="ECO:0000256" key="5">
    <source>
        <dbReference type="ARBA" id="ARBA00023315"/>
    </source>
</evidence>
<keyword evidence="3" id="KW-0547">Nucleotide-binding</keyword>
<dbReference type="PANTHER" id="PTHR10925:SF5">
    <property type="entry name" value="RNA CYTIDINE ACETYLTRANSFERASE"/>
    <property type="match status" value="1"/>
</dbReference>
<dbReference type="RefSeq" id="WP_017025480.1">
    <property type="nucleotide sequence ID" value="NZ_AJYK02000024.1"/>
</dbReference>
<evidence type="ECO:0000259" key="6">
    <source>
        <dbReference type="Pfam" id="PF05127"/>
    </source>
</evidence>
<evidence type="ECO:0000313" key="10">
    <source>
        <dbReference type="Proteomes" id="UP000094070"/>
    </source>
</evidence>
<evidence type="ECO:0000256" key="4">
    <source>
        <dbReference type="ARBA" id="ARBA00022840"/>
    </source>
</evidence>
<dbReference type="GO" id="GO:1990883">
    <property type="term" value="F:18S rRNA cytidine N-acetyltransferase activity"/>
    <property type="evidence" value="ECO:0007669"/>
    <property type="project" value="TreeGrafter"/>
</dbReference>
<dbReference type="GO" id="GO:1904812">
    <property type="term" value="P:rRNA acetylation involved in maturation of SSU-rRNA"/>
    <property type="evidence" value="ECO:0007669"/>
    <property type="project" value="TreeGrafter"/>
</dbReference>
<keyword evidence="4" id="KW-0067">ATP-binding</keyword>
<dbReference type="Pfam" id="PF13718">
    <property type="entry name" value="GNAT_acetyltr_2"/>
    <property type="match status" value="1"/>
</dbReference>
<dbReference type="Pfam" id="PF05127">
    <property type="entry name" value="NAT10_TcmA_helicase"/>
    <property type="match status" value="1"/>
</dbReference>
<dbReference type="STRING" id="1188252.A1QC_05775"/>
<dbReference type="InterPro" id="IPR007807">
    <property type="entry name" value="TcmA/NAT10_helicase"/>
</dbReference>
<keyword evidence="5" id="KW-0012">Acyltransferase</keyword>
<dbReference type="GO" id="GO:0051391">
    <property type="term" value="P:tRNA acetylation"/>
    <property type="evidence" value="ECO:0007669"/>
    <property type="project" value="TreeGrafter"/>
</dbReference>
<dbReference type="PANTHER" id="PTHR10925">
    <property type="entry name" value="N-ACETYLTRANSFERASE 10"/>
    <property type="match status" value="1"/>
</dbReference>
<dbReference type="InterPro" id="IPR000182">
    <property type="entry name" value="GNAT_dom"/>
</dbReference>
<dbReference type="GO" id="GO:0000049">
    <property type="term" value="F:tRNA binding"/>
    <property type="evidence" value="ECO:0007669"/>
    <property type="project" value="TreeGrafter"/>
</dbReference>
<feature type="domain" description="TcmA/NAT10 helicase" evidence="6">
    <location>
        <begin position="185"/>
        <end position="359"/>
    </location>
</feature>
<comment type="caution">
    <text evidence="9">The sequence shown here is derived from an EMBL/GenBank/DDBJ whole genome shotgun (WGS) entry which is preliminary data.</text>
</comment>
<keyword evidence="1" id="KW-0808">Transferase</keyword>
<dbReference type="EMBL" id="AJYK02000024">
    <property type="protein sequence ID" value="OEF28149.1"/>
    <property type="molecule type" value="Genomic_DNA"/>
</dbReference>
<proteinExistence type="predicted"/>
<evidence type="ECO:0000256" key="3">
    <source>
        <dbReference type="ARBA" id="ARBA00022741"/>
    </source>
</evidence>
<keyword evidence="2" id="KW-0819">tRNA processing</keyword>
<dbReference type="CDD" id="cd04301">
    <property type="entry name" value="NAT_SF"/>
    <property type="match status" value="1"/>
</dbReference>
<dbReference type="OrthoDB" id="5578851at2"/>
<evidence type="ECO:0000256" key="2">
    <source>
        <dbReference type="ARBA" id="ARBA00022694"/>
    </source>
</evidence>
<dbReference type="Proteomes" id="UP000094070">
    <property type="component" value="Unassembled WGS sequence"/>
</dbReference>
<dbReference type="Pfam" id="PF08351">
    <property type="entry name" value="TmcA_N"/>
    <property type="match status" value="1"/>
</dbReference>
<dbReference type="InterPro" id="IPR032672">
    <property type="entry name" value="TmcA/NAT10/Kre33"/>
</dbReference>
<gene>
    <name evidence="9" type="ORF">A1QC_05775</name>
</gene>
<evidence type="ECO:0000259" key="7">
    <source>
        <dbReference type="Pfam" id="PF08351"/>
    </source>
</evidence>
<protein>
    <submittedName>
        <fullName evidence="9">Uncharacterized protein</fullName>
    </submittedName>
</protein>
<dbReference type="Gene3D" id="3.40.50.11040">
    <property type="match status" value="1"/>
</dbReference>
<dbReference type="GO" id="GO:0002101">
    <property type="term" value="P:tRNA wobble cytosine modification"/>
    <property type="evidence" value="ECO:0007669"/>
    <property type="project" value="TreeGrafter"/>
</dbReference>
<dbReference type="eggNOG" id="COG1444">
    <property type="taxonomic scope" value="Bacteria"/>
</dbReference>
<name>A0A1E5E4U5_9VIBR</name>
<sequence length="698" mass="78006">MSALDYLNQLTKKLSSIRHRSGVVLNLNEEEQSLLLDRYIESQQFTAQQVAALGSTVKFKNNGLVLNYNQGQQLLGREVSMLVVDCHDGFDANSFTAALGALIGGGLVFIINFEALPDSNSKVWLDKHLQSWTRIDDVHSVCEILSAFEFSADTHFSFDEATDDQVNAINSIKRVLSGHRKRPLVINANRGRGKTASLGMAAIELMVEKRCHIIVTAPARKSIEPMFTHIASKFPQLSSSLHWVKQNKSDWQLSNGSTLSFMAPDDLLLNRPNADLLLVDEAAALPLSSLQAMVSLYHRCVFSTTIHGYEGCGRGFTLKFMAWLDEHRPGWKQIELTQPIRWNEHDPLELWLFNTFLLDADKEVASLSCLVNPEDVELVSVQKHELLANPNLFHDIFGLLVNAHYQTSPNDLTQVLDDETIDVIQIQSQGIMVGCLLLNFEGGLDDQTIMDIQLGKRRPKGQLAASYLANHLALSEPAQQHSARVMRIAISPSYQGQGIGSKTLHLLKAHLNKKVDFISVSFGATSDLVNFWGDAFQTVSLGTKRDTASGCYSVFMVCGLSEVSSEWVEQASNAFISNLQISLPFLYPHFDSQCLLSICRTLNRANNVDKSVEMPILVAHYARGGNSYESVLGALYVYLWNLLIHADVQISENTPCVLEKVLFNKSWHEVSHKYNLNGRKETELYIRQFLLSKLDGIR</sequence>
<accession>A0A1E5E4U5</accession>
<dbReference type="SUPFAM" id="SSF55729">
    <property type="entry name" value="Acyl-CoA N-acyltransferases (Nat)"/>
    <property type="match status" value="1"/>
</dbReference>
<evidence type="ECO:0000259" key="8">
    <source>
        <dbReference type="Pfam" id="PF13718"/>
    </source>
</evidence>
<feature type="domain" description="TmcA/NAT10 N-terminal" evidence="7">
    <location>
        <begin position="3"/>
        <end position="111"/>
    </location>
</feature>
<keyword evidence="10" id="KW-1185">Reference proteome</keyword>
<dbReference type="Gene3D" id="3.40.630.30">
    <property type="match status" value="1"/>
</dbReference>
<evidence type="ECO:0000313" key="9">
    <source>
        <dbReference type="EMBL" id="OEF28149.1"/>
    </source>
</evidence>
<dbReference type="InterPro" id="IPR013562">
    <property type="entry name" value="TmcA/NAT10_N"/>
</dbReference>
<dbReference type="InterPro" id="IPR027417">
    <property type="entry name" value="P-loop_NTPase"/>
</dbReference>
<dbReference type="InterPro" id="IPR016181">
    <property type="entry name" value="Acyl_CoA_acyltransferase"/>
</dbReference>
<dbReference type="SUPFAM" id="SSF52540">
    <property type="entry name" value="P-loop containing nucleoside triphosphate hydrolases"/>
    <property type="match status" value="1"/>
</dbReference>
<feature type="domain" description="N-acetyltransferase" evidence="8">
    <location>
        <begin position="396"/>
        <end position="514"/>
    </location>
</feature>
<dbReference type="GO" id="GO:0051392">
    <property type="term" value="F:tRNA cytidine N4-acetyltransferase activity"/>
    <property type="evidence" value="ECO:0007669"/>
    <property type="project" value="TreeGrafter"/>
</dbReference>